<dbReference type="EMBL" id="LR134318">
    <property type="protein sequence ID" value="VEF11878.1"/>
    <property type="molecule type" value="Genomic_DNA"/>
</dbReference>
<sequence length="243" mass="27862">MPDGSFRDYKEVYETNNTFVSFAGSTLIAQHIINSITTHLQSLRISFKRHEQDRSIIYTVIRHCQPNPLNSPNQVSYWDDDTFLNKDFEGLLTGELIADTIEYSMNDALKSASKYKLDIEEFQAMHTEIVAGVWCPVRKRHELYVYRMNSKRDQDGVLIPYTEKSLVPTNEVVVLGMRKEFEADAKLRFSNSISSFVSPSNTMLEFLREAIRSVEAQGKKGIAFPVSTTTMDRYSTSKSVYPE</sequence>
<dbReference type="Proteomes" id="UP000281909">
    <property type="component" value="Chromosome"/>
</dbReference>
<organism evidence="1 2">
    <name type="scientific">Pseudomonas fluorescens</name>
    <dbReference type="NCBI Taxonomy" id="294"/>
    <lineage>
        <taxon>Bacteria</taxon>
        <taxon>Pseudomonadati</taxon>
        <taxon>Pseudomonadota</taxon>
        <taxon>Gammaproteobacteria</taxon>
        <taxon>Pseudomonadales</taxon>
        <taxon>Pseudomonadaceae</taxon>
        <taxon>Pseudomonas</taxon>
    </lineage>
</organism>
<dbReference type="AlphaFoldDB" id="A0A3S4P2H1"/>
<gene>
    <name evidence="1" type="ORF">NCTC9428_03505</name>
</gene>
<reference evidence="1 2" key="1">
    <citation type="submission" date="2018-12" db="EMBL/GenBank/DDBJ databases">
        <authorList>
            <consortium name="Pathogen Informatics"/>
        </authorList>
    </citation>
    <scope>NUCLEOTIDE SEQUENCE [LARGE SCALE GENOMIC DNA]</scope>
    <source>
        <strain evidence="1 2">NCTC9428</strain>
    </source>
</reference>
<accession>A0A3S4P2H1</accession>
<name>A0A3S4P2H1_PSEFL</name>
<evidence type="ECO:0000313" key="1">
    <source>
        <dbReference type="EMBL" id="VEF11878.1"/>
    </source>
</evidence>
<protein>
    <submittedName>
        <fullName evidence="1">Uncharacterized protein</fullName>
    </submittedName>
</protein>
<evidence type="ECO:0000313" key="2">
    <source>
        <dbReference type="Proteomes" id="UP000281909"/>
    </source>
</evidence>
<proteinExistence type="predicted"/>